<sequence length="741" mass="83487">MTTTRPRARGLPYLHRNWKRAYDDLSQMGNKASSEARDSVDRITSQPDTIPRTAKRRRIESDHDVFPLYEDYGNSKRGLRIEVLKVSHKDAPRVKNGIMNGLVPPNIKDVSQVKARCKLTITGYQGDHPVVLHVDSQVCDIKVFKNPAGQSPMARFYAIRPFHIPEDKIFLERDDDAVFGLANTYSVLIELQSAGDPNWPPRDLVTVSDEDLLYSNNSGGLPPRQWMLSASIADIFNKNHRKTMRLRVKKHVSHEIATNFIMDVDVRWLTAISTQKTMRQQTKDVLPCITAFDPDGHNKMMANGNVNGVAVVNGVNGLNGVNGRLPSAVNGELNGQVNGGSLPDTPDELMPDGDTTPNRSRRTKQNVNYNVRQMWNTAVGKETKKRRKFGEAVENGVNQQVDEHIITYLLPPEQVHMEKFNCIVCAAENDNLTQLRAHYQSHPQYVFSFEIRPKLGCCVTVKPNSENPGSPLRPKVYQLGLPVEPLDVEKYVNGDESWIEHRLGPDNDKDVVNNGKPARPQPKPAPKKPTKPVVLVPKTKQPLFDPYSKVPLEPGTPVPQYPIDDSWLLLKHREALQDFIDLNPEEKEYLQEWDAFILRKHLSSQQYLPKAFLQFVREKAGWLVEKQARAEEFSKHISTLLARRVLGEGEVVESTALLNEARERRDKAVNGEVNGGSGEGVRKGKRTGGCCVGCGEPVPVSEMAVCGNKQCENRLWHDRCVDDKQAAKKQARKWKCKDCRA</sequence>
<keyword evidence="10" id="KW-1185">Reference proteome</keyword>
<protein>
    <recommendedName>
        <fullName evidence="8">Polycomb protein VEFS-Box domain-containing protein</fullName>
    </recommendedName>
</protein>
<feature type="region of interest" description="Disordered" evidence="7">
    <location>
        <begin position="333"/>
        <end position="363"/>
    </location>
</feature>
<evidence type="ECO:0000256" key="6">
    <source>
        <dbReference type="ARBA" id="ARBA00023163"/>
    </source>
</evidence>
<dbReference type="AlphaFoldDB" id="A0AAN6WB12"/>
<evidence type="ECO:0000256" key="2">
    <source>
        <dbReference type="ARBA" id="ARBA00022723"/>
    </source>
</evidence>
<gene>
    <name evidence="9" type="ORF">QBC36DRAFT_367788</name>
</gene>
<proteinExistence type="inferred from homology"/>
<accession>A0AAN6WB12</accession>
<evidence type="ECO:0000259" key="8">
    <source>
        <dbReference type="Pfam" id="PF09733"/>
    </source>
</evidence>
<evidence type="ECO:0000313" key="9">
    <source>
        <dbReference type="EMBL" id="KAK4178526.1"/>
    </source>
</evidence>
<evidence type="ECO:0000256" key="7">
    <source>
        <dbReference type="SAM" id="MobiDB-lite"/>
    </source>
</evidence>
<dbReference type="EMBL" id="MU866136">
    <property type="protein sequence ID" value="KAK4178526.1"/>
    <property type="molecule type" value="Genomic_DNA"/>
</dbReference>
<dbReference type="InterPro" id="IPR011011">
    <property type="entry name" value="Znf_FYVE_PHD"/>
</dbReference>
<evidence type="ECO:0000256" key="3">
    <source>
        <dbReference type="ARBA" id="ARBA00022771"/>
    </source>
</evidence>
<keyword evidence="6" id="KW-0804">Transcription</keyword>
<dbReference type="Pfam" id="PF09733">
    <property type="entry name" value="VEFS-Box"/>
    <property type="match status" value="1"/>
</dbReference>
<organism evidence="9 10">
    <name type="scientific">Triangularia setosa</name>
    <dbReference type="NCBI Taxonomy" id="2587417"/>
    <lineage>
        <taxon>Eukaryota</taxon>
        <taxon>Fungi</taxon>
        <taxon>Dikarya</taxon>
        <taxon>Ascomycota</taxon>
        <taxon>Pezizomycotina</taxon>
        <taxon>Sordariomycetes</taxon>
        <taxon>Sordariomycetidae</taxon>
        <taxon>Sordariales</taxon>
        <taxon>Podosporaceae</taxon>
        <taxon>Triangularia</taxon>
    </lineage>
</organism>
<comment type="similarity">
    <text evidence="1">Belongs to the VEFS (VRN2-EMF2-FIS2-SU(Z)12) family.</text>
</comment>
<feature type="compositionally biased region" description="Basic and acidic residues" evidence="7">
    <location>
        <begin position="499"/>
        <end position="511"/>
    </location>
</feature>
<evidence type="ECO:0000256" key="1">
    <source>
        <dbReference type="ARBA" id="ARBA00007416"/>
    </source>
</evidence>
<dbReference type="SUPFAM" id="SSF57903">
    <property type="entry name" value="FYVE/PHD zinc finger"/>
    <property type="match status" value="1"/>
</dbReference>
<dbReference type="Proteomes" id="UP001302321">
    <property type="component" value="Unassembled WGS sequence"/>
</dbReference>
<name>A0AAN6WB12_9PEZI</name>
<feature type="region of interest" description="Disordered" evidence="7">
    <location>
        <begin position="29"/>
        <end position="56"/>
    </location>
</feature>
<keyword evidence="3" id="KW-0863">Zinc-finger</keyword>
<feature type="domain" description="Polycomb protein VEFS-Box" evidence="8">
    <location>
        <begin position="564"/>
        <end position="643"/>
    </location>
</feature>
<feature type="region of interest" description="Disordered" evidence="7">
    <location>
        <begin position="499"/>
        <end position="532"/>
    </location>
</feature>
<keyword evidence="5" id="KW-0805">Transcription regulation</keyword>
<comment type="caution">
    <text evidence="9">The sequence shown here is derived from an EMBL/GenBank/DDBJ whole genome shotgun (WGS) entry which is preliminary data.</text>
</comment>
<reference evidence="9" key="1">
    <citation type="journal article" date="2023" name="Mol. Phylogenet. Evol.">
        <title>Genome-scale phylogeny and comparative genomics of the fungal order Sordariales.</title>
        <authorList>
            <person name="Hensen N."/>
            <person name="Bonometti L."/>
            <person name="Westerberg I."/>
            <person name="Brannstrom I.O."/>
            <person name="Guillou S."/>
            <person name="Cros-Aarteil S."/>
            <person name="Calhoun S."/>
            <person name="Haridas S."/>
            <person name="Kuo A."/>
            <person name="Mondo S."/>
            <person name="Pangilinan J."/>
            <person name="Riley R."/>
            <person name="LaButti K."/>
            <person name="Andreopoulos B."/>
            <person name="Lipzen A."/>
            <person name="Chen C."/>
            <person name="Yan M."/>
            <person name="Daum C."/>
            <person name="Ng V."/>
            <person name="Clum A."/>
            <person name="Steindorff A."/>
            <person name="Ohm R.A."/>
            <person name="Martin F."/>
            <person name="Silar P."/>
            <person name="Natvig D.O."/>
            <person name="Lalanne C."/>
            <person name="Gautier V."/>
            <person name="Ament-Velasquez S.L."/>
            <person name="Kruys A."/>
            <person name="Hutchinson M.I."/>
            <person name="Powell A.J."/>
            <person name="Barry K."/>
            <person name="Miller A.N."/>
            <person name="Grigoriev I.V."/>
            <person name="Debuchy R."/>
            <person name="Gladieux P."/>
            <person name="Hiltunen Thoren M."/>
            <person name="Johannesson H."/>
        </authorList>
    </citation>
    <scope>NUCLEOTIDE SEQUENCE</scope>
    <source>
        <strain evidence="9">CBS 892.96</strain>
    </source>
</reference>
<evidence type="ECO:0000313" key="10">
    <source>
        <dbReference type="Proteomes" id="UP001302321"/>
    </source>
</evidence>
<keyword evidence="4" id="KW-0862">Zinc</keyword>
<dbReference type="InterPro" id="IPR019135">
    <property type="entry name" value="Polycomb_protein_VEFS-Box"/>
</dbReference>
<dbReference type="CDD" id="cd21552">
    <property type="entry name" value="VEFS-box_ctSUZ12-like"/>
    <property type="match status" value="1"/>
</dbReference>
<keyword evidence="2" id="KW-0479">Metal-binding</keyword>
<dbReference type="GO" id="GO:0008270">
    <property type="term" value="F:zinc ion binding"/>
    <property type="evidence" value="ECO:0007669"/>
    <property type="project" value="UniProtKB-KW"/>
</dbReference>
<evidence type="ECO:0000256" key="4">
    <source>
        <dbReference type="ARBA" id="ARBA00022833"/>
    </source>
</evidence>
<reference evidence="9" key="2">
    <citation type="submission" date="2023-05" db="EMBL/GenBank/DDBJ databases">
        <authorList>
            <consortium name="Lawrence Berkeley National Laboratory"/>
            <person name="Steindorff A."/>
            <person name="Hensen N."/>
            <person name="Bonometti L."/>
            <person name="Westerberg I."/>
            <person name="Brannstrom I.O."/>
            <person name="Guillou S."/>
            <person name="Cros-Aarteil S."/>
            <person name="Calhoun S."/>
            <person name="Haridas S."/>
            <person name="Kuo A."/>
            <person name="Mondo S."/>
            <person name="Pangilinan J."/>
            <person name="Riley R."/>
            <person name="Labutti K."/>
            <person name="Andreopoulos B."/>
            <person name="Lipzen A."/>
            <person name="Chen C."/>
            <person name="Yanf M."/>
            <person name="Daum C."/>
            <person name="Ng V."/>
            <person name="Clum A."/>
            <person name="Ohm R."/>
            <person name="Martin F."/>
            <person name="Silar P."/>
            <person name="Natvig D."/>
            <person name="Lalanne C."/>
            <person name="Gautier V."/>
            <person name="Ament-Velasquez S.L."/>
            <person name="Kruys A."/>
            <person name="Hutchinson M.I."/>
            <person name="Powell A.J."/>
            <person name="Barry K."/>
            <person name="Miller A.N."/>
            <person name="Grigoriev I.V."/>
            <person name="Debuchy R."/>
            <person name="Gladieux P."/>
            <person name="Thoren M.H."/>
            <person name="Johannesson H."/>
        </authorList>
    </citation>
    <scope>NUCLEOTIDE SEQUENCE</scope>
    <source>
        <strain evidence="9">CBS 892.96</strain>
    </source>
</reference>
<evidence type="ECO:0000256" key="5">
    <source>
        <dbReference type="ARBA" id="ARBA00023015"/>
    </source>
</evidence>